<dbReference type="InterPro" id="IPR054418">
    <property type="entry name" value="MQNX/HUTI_composite_N"/>
</dbReference>
<feature type="domain" description="CYTH" evidence="4">
    <location>
        <begin position="467"/>
        <end position="659"/>
    </location>
</feature>
<sequence length="669" mass="73995">MPENIDLLLTNGTVVTMDANWSIIPNGAVAVHGNNIVAVGPAADLAERYVANETHDCTGHAIMPGLINGHAHVPMSLLRGMVADQQLDVWLFGYMFPVESQFVDANFAYVGTLLSCAEMLRGGTTTFVDMYYFEEEVARAADVAGMRAICGQTVMRLPTPDAPSFDEGLERARRFIEAWRDHPRIVPTVAPHAPYTCTDRIYQEAAALCRRFGVPLVTHLSETAREVEESIREREVTPIRYAKRVGAFDVPCIAAHCVHATEDDIRLLREARAGAVPCPTSNLKLASGIAPYRRFIDAGVRTGLGTDGPASNDDQDMFTEIQLAALLPKGVSGDPTVVPARQALALATCWGAQAIHLDQLIGSLEVGKRADITVVSLGRLHSAPRYTYSPDAIYSHLVYSARAADVRDVYVDGRMLMREQHLLSLDEAAILQQAQSIAEGINTFLMQRESDVLAKIIALGGVQPDEIFEIQVKARLGATNTAKLQALLEHPEVSISKHSVRTQYDTYFLFSSQERLRIREDHRTDPGARPEPKYTITLVAEAVRGEYPLAIVLSRSRYTAPADHTVRFYREYFQPTRQIEIEKRRKRWRILYKEHDFAINLDTLASGSNDAGPFLELKSRTWSSRDAATRANLLGELLAIAGISEDELVKQEYVELAGGCSPQRTNNGK</sequence>
<reference evidence="6" key="1">
    <citation type="submission" date="2017-08" db="EMBL/GenBank/DDBJ databases">
        <authorList>
            <person name="Grouzdev D.S."/>
            <person name="Gaisin V.A."/>
            <person name="Rysina M.S."/>
            <person name="Gorlenko V.M."/>
        </authorList>
    </citation>
    <scope>NUCLEOTIDE SEQUENCE [LARGE SCALE GENOMIC DNA]</scope>
    <source>
        <strain evidence="6">Kir15-3F</strain>
    </source>
</reference>
<name>A0A2A6RH42_9CHLR</name>
<dbReference type="AlphaFoldDB" id="A0A2A6RH42"/>
<dbReference type="FunFam" id="3.20.20.140:FF:000014">
    <property type="entry name" value="5-methylthioadenosine/S-adenosylhomocysteine deaminase"/>
    <property type="match status" value="1"/>
</dbReference>
<accession>A0A2A6RH42</accession>
<keyword evidence="1" id="KW-0479">Metal-binding</keyword>
<keyword evidence="6" id="KW-1185">Reference proteome</keyword>
<evidence type="ECO:0000313" key="5">
    <source>
        <dbReference type="EMBL" id="PDW02195.1"/>
    </source>
</evidence>
<dbReference type="RefSeq" id="WP_097644952.1">
    <property type="nucleotide sequence ID" value="NZ_NQWI01000082.1"/>
</dbReference>
<protein>
    <submittedName>
        <fullName evidence="5">Amidohydrolase</fullName>
    </submittedName>
</protein>
<evidence type="ECO:0000256" key="1">
    <source>
        <dbReference type="ARBA" id="ARBA00022723"/>
    </source>
</evidence>
<dbReference type="SUPFAM" id="SSF51556">
    <property type="entry name" value="Metallo-dependent hydrolases"/>
    <property type="match status" value="1"/>
</dbReference>
<dbReference type="Gene3D" id="2.30.40.10">
    <property type="entry name" value="Urease, subunit C, domain 1"/>
    <property type="match status" value="1"/>
</dbReference>
<dbReference type="SUPFAM" id="SSF51338">
    <property type="entry name" value="Composite domain of metallo-dependent hydrolases"/>
    <property type="match status" value="1"/>
</dbReference>
<dbReference type="SUPFAM" id="SSF55154">
    <property type="entry name" value="CYTH-like phosphatases"/>
    <property type="match status" value="1"/>
</dbReference>
<dbReference type="EMBL" id="NQWI01000082">
    <property type="protein sequence ID" value="PDW02195.1"/>
    <property type="molecule type" value="Genomic_DNA"/>
</dbReference>
<dbReference type="Pfam" id="PF22039">
    <property type="entry name" value="HUTI_composite_bact"/>
    <property type="match status" value="1"/>
</dbReference>
<dbReference type="InterPro" id="IPR050287">
    <property type="entry name" value="MTA/SAH_deaminase"/>
</dbReference>
<dbReference type="PANTHER" id="PTHR43794:SF11">
    <property type="entry name" value="AMIDOHYDROLASE-RELATED DOMAIN-CONTAINING PROTEIN"/>
    <property type="match status" value="1"/>
</dbReference>
<dbReference type="GO" id="GO:0019239">
    <property type="term" value="F:deaminase activity"/>
    <property type="evidence" value="ECO:0007669"/>
    <property type="project" value="UniProtKB-ARBA"/>
</dbReference>
<dbReference type="Proteomes" id="UP000220527">
    <property type="component" value="Unassembled WGS sequence"/>
</dbReference>
<dbReference type="PANTHER" id="PTHR43794">
    <property type="entry name" value="AMINOHYDROLASE SSNA-RELATED"/>
    <property type="match status" value="1"/>
</dbReference>
<dbReference type="InterPro" id="IPR032466">
    <property type="entry name" value="Metal_Hydrolase"/>
</dbReference>
<dbReference type="Gene3D" id="2.40.320.10">
    <property type="entry name" value="Hypothetical Protein Pfu-838710-001"/>
    <property type="match status" value="1"/>
</dbReference>
<dbReference type="PROSITE" id="PS51707">
    <property type="entry name" value="CYTH"/>
    <property type="match status" value="1"/>
</dbReference>
<dbReference type="InterPro" id="IPR011059">
    <property type="entry name" value="Metal-dep_hydrolase_composite"/>
</dbReference>
<dbReference type="GO" id="GO:0046872">
    <property type="term" value="F:metal ion binding"/>
    <property type="evidence" value="ECO:0007669"/>
    <property type="project" value="UniProtKB-KW"/>
</dbReference>
<organism evidence="5 6">
    <name type="scientific">Candidatus Viridilinea mediisalina</name>
    <dbReference type="NCBI Taxonomy" id="2024553"/>
    <lineage>
        <taxon>Bacteria</taxon>
        <taxon>Bacillati</taxon>
        <taxon>Chloroflexota</taxon>
        <taxon>Chloroflexia</taxon>
        <taxon>Chloroflexales</taxon>
        <taxon>Chloroflexineae</taxon>
        <taxon>Oscillochloridaceae</taxon>
        <taxon>Candidatus Viridilinea</taxon>
    </lineage>
</organism>
<dbReference type="GO" id="GO:0016814">
    <property type="term" value="F:hydrolase activity, acting on carbon-nitrogen (but not peptide) bonds, in cyclic amidines"/>
    <property type="evidence" value="ECO:0007669"/>
    <property type="project" value="UniProtKB-ARBA"/>
</dbReference>
<dbReference type="Pfam" id="PF01979">
    <property type="entry name" value="Amidohydro_1"/>
    <property type="match status" value="1"/>
</dbReference>
<gene>
    <name evidence="5" type="ORF">CJ255_15215</name>
</gene>
<dbReference type="CDD" id="cd01298">
    <property type="entry name" value="ATZ_TRZ_like"/>
    <property type="match status" value="1"/>
</dbReference>
<evidence type="ECO:0000256" key="2">
    <source>
        <dbReference type="ARBA" id="ARBA00022801"/>
    </source>
</evidence>
<evidence type="ECO:0000259" key="4">
    <source>
        <dbReference type="PROSITE" id="PS51707"/>
    </source>
</evidence>
<keyword evidence="2 5" id="KW-0378">Hydrolase</keyword>
<proteinExistence type="predicted"/>
<dbReference type="InterPro" id="IPR006680">
    <property type="entry name" value="Amidohydro-rel"/>
</dbReference>
<comment type="caution">
    <text evidence="5">The sequence shown here is derived from an EMBL/GenBank/DDBJ whole genome shotgun (WGS) entry which is preliminary data.</text>
</comment>
<dbReference type="Gene3D" id="3.20.20.140">
    <property type="entry name" value="Metal-dependent hydrolases"/>
    <property type="match status" value="1"/>
</dbReference>
<dbReference type="InterPro" id="IPR023577">
    <property type="entry name" value="CYTH_domain"/>
</dbReference>
<dbReference type="InterPro" id="IPR033469">
    <property type="entry name" value="CYTH-like_dom_sf"/>
</dbReference>
<dbReference type="OrthoDB" id="9807210at2"/>
<dbReference type="Pfam" id="PF01928">
    <property type="entry name" value="CYTH"/>
    <property type="match status" value="1"/>
</dbReference>
<keyword evidence="3" id="KW-0862">Zinc</keyword>
<evidence type="ECO:0000256" key="3">
    <source>
        <dbReference type="ARBA" id="ARBA00022833"/>
    </source>
</evidence>
<evidence type="ECO:0000313" key="6">
    <source>
        <dbReference type="Proteomes" id="UP000220527"/>
    </source>
</evidence>